<keyword evidence="1" id="KW-0175">Coiled coil</keyword>
<feature type="region of interest" description="Disordered" evidence="2">
    <location>
        <begin position="1"/>
        <end position="33"/>
    </location>
</feature>
<reference evidence="3 4" key="1">
    <citation type="submission" date="2014-11" db="EMBL/GenBank/DDBJ databases">
        <title>Genetic blueprint of the zoonotic pathogen Toxocara canis.</title>
        <authorList>
            <person name="Zhu X.-Q."/>
            <person name="Korhonen P.K."/>
            <person name="Cai H."/>
            <person name="Young N.D."/>
            <person name="Nejsum P."/>
            <person name="von Samson-Himmelstjerna G."/>
            <person name="Boag P.R."/>
            <person name="Tan P."/>
            <person name="Li Q."/>
            <person name="Min J."/>
            <person name="Yang Y."/>
            <person name="Wang X."/>
            <person name="Fang X."/>
            <person name="Hall R.S."/>
            <person name="Hofmann A."/>
            <person name="Sternberg P.W."/>
            <person name="Jex A.R."/>
            <person name="Gasser R.B."/>
        </authorList>
    </citation>
    <scope>NUCLEOTIDE SEQUENCE [LARGE SCALE GENOMIC DNA]</scope>
    <source>
        <strain evidence="3">PN_DK_2014</strain>
    </source>
</reference>
<proteinExistence type="predicted"/>
<feature type="coiled-coil region" evidence="1">
    <location>
        <begin position="49"/>
        <end position="351"/>
    </location>
</feature>
<protein>
    <submittedName>
        <fullName evidence="3">Uncharacterized protein</fullName>
    </submittedName>
</protein>
<dbReference type="Proteomes" id="UP000031036">
    <property type="component" value="Unassembled WGS sequence"/>
</dbReference>
<sequence length="358" mass="41112">MMAEDENIGTNASSASDSISLNDSPVQDDNSCGLSEGNLSKISALYEKYSIQCAEIERLEKQNSEYRDQLLKTIHEREIAEESFRACKSEKSSKFDELERKLLEYEYQLKAWKDRSAAQEAHHTKILSDTMAKLNNAIAQLSKKCEVAEKEKNDAVVRYATREAEVMHLKSALEKIESEKASLIMEKDALIQSTKYQRLQDYKQSIETAQKDLESEKQMRAQQDETLAITTKRFEALQTVVAELRSMLEQSQKQLAKQTEEKLTIKSEHEKLLQQVDNLTTSTKLIEVEAELRRTKERADEAHKKLEYINVMTTAEIASLREELNVKITKVQELSRLLDETRNEKEVLKKKNASNIKA</sequence>
<dbReference type="STRING" id="6265.A0A0B2VXQ0"/>
<dbReference type="OrthoDB" id="5583482at2759"/>
<dbReference type="GO" id="GO:0005802">
    <property type="term" value="C:trans-Golgi network"/>
    <property type="evidence" value="ECO:0007669"/>
    <property type="project" value="TreeGrafter"/>
</dbReference>
<accession>A0A0B2VXQ0</accession>
<gene>
    <name evidence="3" type="ORF">Tcan_13744</name>
</gene>
<dbReference type="InterPro" id="IPR038830">
    <property type="entry name" value="CCDC186"/>
</dbReference>
<dbReference type="GO" id="GO:0099518">
    <property type="term" value="P:vesicle cytoskeletal trafficking"/>
    <property type="evidence" value="ECO:0007669"/>
    <property type="project" value="TreeGrafter"/>
</dbReference>
<dbReference type="PANTHER" id="PTHR18911">
    <property type="entry name" value="CTCL TUMOR ANTIGEN HD-CL-01"/>
    <property type="match status" value="1"/>
</dbReference>
<evidence type="ECO:0000313" key="4">
    <source>
        <dbReference type="Proteomes" id="UP000031036"/>
    </source>
</evidence>
<name>A0A0B2VXQ0_TOXCA</name>
<dbReference type="AlphaFoldDB" id="A0A0B2VXQ0"/>
<evidence type="ECO:0000256" key="2">
    <source>
        <dbReference type="SAM" id="MobiDB-lite"/>
    </source>
</evidence>
<evidence type="ECO:0000256" key="1">
    <source>
        <dbReference type="SAM" id="Coils"/>
    </source>
</evidence>
<feature type="compositionally biased region" description="Low complexity" evidence="2">
    <location>
        <begin position="11"/>
        <end position="24"/>
    </location>
</feature>
<dbReference type="EMBL" id="JPKZ01000255">
    <property type="protein sequence ID" value="KHN88291.1"/>
    <property type="molecule type" value="Genomic_DNA"/>
</dbReference>
<organism evidence="3 4">
    <name type="scientific">Toxocara canis</name>
    <name type="common">Canine roundworm</name>
    <dbReference type="NCBI Taxonomy" id="6265"/>
    <lineage>
        <taxon>Eukaryota</taxon>
        <taxon>Metazoa</taxon>
        <taxon>Ecdysozoa</taxon>
        <taxon>Nematoda</taxon>
        <taxon>Chromadorea</taxon>
        <taxon>Rhabditida</taxon>
        <taxon>Spirurina</taxon>
        <taxon>Ascaridomorpha</taxon>
        <taxon>Ascaridoidea</taxon>
        <taxon>Toxocaridae</taxon>
        <taxon>Toxocara</taxon>
    </lineage>
</organism>
<comment type="caution">
    <text evidence="3">The sequence shown here is derived from an EMBL/GenBank/DDBJ whole genome shotgun (WGS) entry which is preliminary data.</text>
</comment>
<keyword evidence="4" id="KW-1185">Reference proteome</keyword>
<dbReference type="PANTHER" id="PTHR18911:SF5">
    <property type="entry name" value="COILED-COIL DOMAIN-CONTAINING PROTEIN 186"/>
    <property type="match status" value="1"/>
</dbReference>
<dbReference type="GO" id="GO:0031267">
    <property type="term" value="F:small GTPase binding"/>
    <property type="evidence" value="ECO:0007669"/>
    <property type="project" value="TreeGrafter"/>
</dbReference>
<evidence type="ECO:0000313" key="3">
    <source>
        <dbReference type="EMBL" id="KHN88291.1"/>
    </source>
</evidence>